<dbReference type="Gene3D" id="3.40.50.720">
    <property type="entry name" value="NAD(P)-binding Rossmann-like Domain"/>
    <property type="match status" value="1"/>
</dbReference>
<evidence type="ECO:0000313" key="6">
    <source>
        <dbReference type="Proteomes" id="UP001521785"/>
    </source>
</evidence>
<dbReference type="PRINTS" id="PR00081">
    <property type="entry name" value="GDHRDH"/>
</dbReference>
<keyword evidence="6" id="KW-1185">Reference proteome</keyword>
<dbReference type="PANTHER" id="PTHR44169:SF6">
    <property type="entry name" value="NADPH-DEPENDENT 1-ACYLDIHYDROXYACETONE PHOSPHATE REDUCTASE"/>
    <property type="match status" value="1"/>
</dbReference>
<dbReference type="PANTHER" id="PTHR44169">
    <property type="entry name" value="NADPH-DEPENDENT 1-ACYLDIHYDROXYACETONE PHOSPHATE REDUCTASE"/>
    <property type="match status" value="1"/>
</dbReference>
<evidence type="ECO:0000256" key="2">
    <source>
        <dbReference type="ARBA" id="ARBA00022857"/>
    </source>
</evidence>
<protein>
    <recommendedName>
        <fullName evidence="7">NAD(P)-binding protein</fullName>
    </recommendedName>
</protein>
<comment type="caution">
    <text evidence="5">The sequence shown here is derived from an EMBL/GenBank/DDBJ whole genome shotgun (WGS) entry which is preliminary data.</text>
</comment>
<dbReference type="SUPFAM" id="SSF51735">
    <property type="entry name" value="NAD(P)-binding Rossmann-fold domains"/>
    <property type="match status" value="1"/>
</dbReference>
<evidence type="ECO:0000256" key="1">
    <source>
        <dbReference type="ARBA" id="ARBA00006484"/>
    </source>
</evidence>
<evidence type="ECO:0000256" key="3">
    <source>
        <dbReference type="ARBA" id="ARBA00023002"/>
    </source>
</evidence>
<evidence type="ECO:0008006" key="7">
    <source>
        <dbReference type="Google" id="ProtNLM"/>
    </source>
</evidence>
<gene>
    <name evidence="5" type="ORF">SLS60_003367</name>
</gene>
<evidence type="ECO:0000313" key="5">
    <source>
        <dbReference type="EMBL" id="KAL1608425.1"/>
    </source>
</evidence>
<keyword evidence="3" id="KW-0560">Oxidoreductase</keyword>
<dbReference type="Pfam" id="PF00106">
    <property type="entry name" value="adh_short"/>
    <property type="match status" value="1"/>
</dbReference>
<comment type="similarity">
    <text evidence="1 4">Belongs to the short-chain dehydrogenases/reductases (SDR) family.</text>
</comment>
<proteinExistence type="inferred from homology"/>
<accession>A0ABR3RVH1</accession>
<dbReference type="InterPro" id="IPR036291">
    <property type="entry name" value="NAD(P)-bd_dom_sf"/>
</dbReference>
<dbReference type="Proteomes" id="UP001521785">
    <property type="component" value="Unassembled WGS sequence"/>
</dbReference>
<dbReference type="EMBL" id="JAKJXO020000003">
    <property type="protein sequence ID" value="KAL1608425.1"/>
    <property type="molecule type" value="Genomic_DNA"/>
</dbReference>
<sequence>MQDLTALPNVHLLMLDVTSPASIAAAAKEVEAKTGGKLDVLINNAGVQYVMPALDLDIEKARDVFEANYWGSLRMIQAFKGMLVKAEGTIVNVGSGAGIFYMPFQSQYNASKAAINQYSETLRMELAPLKVKVITLVAGNITSNIVTNGAPPKQLPEDSFYKPIEKEIAKQEPFTSMSTSKFAGEVADEVLGGASGRLFKGTNSGIIKWLLPLLPQWVFDKLVLANGRGLGKMPVLS</sequence>
<dbReference type="InterPro" id="IPR020904">
    <property type="entry name" value="Sc_DH/Rdtase_CS"/>
</dbReference>
<name>A0ABR3RVH1_9PLEO</name>
<evidence type="ECO:0000256" key="4">
    <source>
        <dbReference type="RuleBase" id="RU000363"/>
    </source>
</evidence>
<keyword evidence="2" id="KW-0521">NADP</keyword>
<dbReference type="PROSITE" id="PS00061">
    <property type="entry name" value="ADH_SHORT"/>
    <property type="match status" value="1"/>
</dbReference>
<dbReference type="InterPro" id="IPR002347">
    <property type="entry name" value="SDR_fam"/>
</dbReference>
<dbReference type="PRINTS" id="PR00080">
    <property type="entry name" value="SDRFAMILY"/>
</dbReference>
<organism evidence="5 6">
    <name type="scientific">Paraconiothyrium brasiliense</name>
    <dbReference type="NCBI Taxonomy" id="300254"/>
    <lineage>
        <taxon>Eukaryota</taxon>
        <taxon>Fungi</taxon>
        <taxon>Dikarya</taxon>
        <taxon>Ascomycota</taxon>
        <taxon>Pezizomycotina</taxon>
        <taxon>Dothideomycetes</taxon>
        <taxon>Pleosporomycetidae</taxon>
        <taxon>Pleosporales</taxon>
        <taxon>Massarineae</taxon>
        <taxon>Didymosphaeriaceae</taxon>
        <taxon>Paraconiothyrium</taxon>
    </lineage>
</organism>
<reference evidence="5 6" key="1">
    <citation type="submission" date="2024-02" db="EMBL/GenBank/DDBJ databases">
        <title>De novo assembly and annotation of 12 fungi associated with fruit tree decline syndrome in Ontario, Canada.</title>
        <authorList>
            <person name="Sulman M."/>
            <person name="Ellouze W."/>
            <person name="Ilyukhin E."/>
        </authorList>
    </citation>
    <scope>NUCLEOTIDE SEQUENCE [LARGE SCALE GENOMIC DNA]</scope>
    <source>
        <strain evidence="5 6">M42-189</strain>
    </source>
</reference>